<accession>A0A8D9F8T0</accession>
<evidence type="ECO:0000313" key="1">
    <source>
        <dbReference type="EMBL" id="CAG6781152.1"/>
    </source>
</evidence>
<dbReference type="EMBL" id="HBUF01621554">
    <property type="protein sequence ID" value="CAG6781152.1"/>
    <property type="molecule type" value="Transcribed_RNA"/>
</dbReference>
<sequence>MHTFYYHRAWVPNQRPLDQRSPTGGPWAANCWSAKPRRFRRSKDLWILLYIDFLDILHSDFSKKSTAAPSKHLKIYFRVVFLTFFALVSQSRLRRFQRIRFLVDVLLFV</sequence>
<name>A0A8D9F8T0_9HEMI</name>
<dbReference type="AlphaFoldDB" id="A0A8D9F8T0"/>
<protein>
    <submittedName>
        <fullName evidence="1">Uncharacterized protein</fullName>
    </submittedName>
</protein>
<organism evidence="1">
    <name type="scientific">Cacopsylla melanoneura</name>
    <dbReference type="NCBI Taxonomy" id="428564"/>
    <lineage>
        <taxon>Eukaryota</taxon>
        <taxon>Metazoa</taxon>
        <taxon>Ecdysozoa</taxon>
        <taxon>Arthropoda</taxon>
        <taxon>Hexapoda</taxon>
        <taxon>Insecta</taxon>
        <taxon>Pterygota</taxon>
        <taxon>Neoptera</taxon>
        <taxon>Paraneoptera</taxon>
        <taxon>Hemiptera</taxon>
        <taxon>Sternorrhyncha</taxon>
        <taxon>Psylloidea</taxon>
        <taxon>Psyllidae</taxon>
        <taxon>Psyllinae</taxon>
        <taxon>Cacopsylla</taxon>
    </lineage>
</organism>
<dbReference type="EMBL" id="HBUF01621555">
    <property type="protein sequence ID" value="CAG6781156.1"/>
    <property type="molecule type" value="Transcribed_RNA"/>
</dbReference>
<proteinExistence type="predicted"/>
<reference evidence="1" key="1">
    <citation type="submission" date="2021-05" db="EMBL/GenBank/DDBJ databases">
        <authorList>
            <person name="Alioto T."/>
            <person name="Alioto T."/>
            <person name="Gomez Garrido J."/>
        </authorList>
    </citation>
    <scope>NUCLEOTIDE SEQUENCE</scope>
</reference>